<organism evidence="11 12">
    <name type="scientific">Iphiclides podalirius</name>
    <name type="common">scarce swallowtail</name>
    <dbReference type="NCBI Taxonomy" id="110791"/>
    <lineage>
        <taxon>Eukaryota</taxon>
        <taxon>Metazoa</taxon>
        <taxon>Ecdysozoa</taxon>
        <taxon>Arthropoda</taxon>
        <taxon>Hexapoda</taxon>
        <taxon>Insecta</taxon>
        <taxon>Pterygota</taxon>
        <taxon>Neoptera</taxon>
        <taxon>Endopterygota</taxon>
        <taxon>Lepidoptera</taxon>
        <taxon>Glossata</taxon>
        <taxon>Ditrysia</taxon>
        <taxon>Papilionoidea</taxon>
        <taxon>Papilionidae</taxon>
        <taxon>Papilioninae</taxon>
        <taxon>Iphiclides</taxon>
    </lineage>
</organism>
<evidence type="ECO:0000256" key="3">
    <source>
        <dbReference type="ARBA" id="ARBA00022490"/>
    </source>
</evidence>
<accession>A0ABN8J5M3</accession>
<evidence type="ECO:0000256" key="1">
    <source>
        <dbReference type="ARBA" id="ARBA00004138"/>
    </source>
</evidence>
<keyword evidence="3" id="KW-0963">Cytoplasm</keyword>
<dbReference type="EMBL" id="OW152821">
    <property type="protein sequence ID" value="CAH2076498.1"/>
    <property type="molecule type" value="Genomic_DNA"/>
</dbReference>
<keyword evidence="8" id="KW-0966">Cell projection</keyword>
<keyword evidence="12" id="KW-1185">Reference proteome</keyword>
<dbReference type="Proteomes" id="UP000837857">
    <property type="component" value="Chromosome 9"/>
</dbReference>
<name>A0ABN8J5M3_9NEOP</name>
<keyword evidence="6 9" id="KW-0175">Coiled coil</keyword>
<feature type="coiled-coil region" evidence="9">
    <location>
        <begin position="236"/>
        <end position="291"/>
    </location>
</feature>
<evidence type="ECO:0000256" key="5">
    <source>
        <dbReference type="ARBA" id="ARBA00022737"/>
    </source>
</evidence>
<feature type="region of interest" description="Disordered" evidence="10">
    <location>
        <begin position="82"/>
        <end position="123"/>
    </location>
</feature>
<feature type="region of interest" description="Disordered" evidence="10">
    <location>
        <begin position="687"/>
        <end position="710"/>
    </location>
</feature>
<keyword evidence="4" id="KW-0853">WD repeat</keyword>
<evidence type="ECO:0000256" key="2">
    <source>
        <dbReference type="ARBA" id="ARBA00004245"/>
    </source>
</evidence>
<comment type="subcellular location">
    <subcellularLocation>
        <location evidence="1">Cell projection</location>
        <location evidence="1">Cilium</location>
    </subcellularLocation>
    <subcellularLocation>
        <location evidence="2">Cytoplasm</location>
        <location evidence="2">Cytoskeleton</location>
    </subcellularLocation>
</comment>
<dbReference type="PANTHER" id="PTHR14885">
    <property type="entry name" value="CILIA- AND FLAGELLA-ASSOCIATED PROTEIN 43-RELATED"/>
    <property type="match status" value="1"/>
</dbReference>
<evidence type="ECO:0000256" key="8">
    <source>
        <dbReference type="ARBA" id="ARBA00023273"/>
    </source>
</evidence>
<dbReference type="PANTHER" id="PTHR14885:SF3">
    <property type="entry name" value="CILIA- AND FLAGELLA-ASSOCIATED PROTEIN 44"/>
    <property type="match status" value="1"/>
</dbReference>
<evidence type="ECO:0008006" key="13">
    <source>
        <dbReference type="Google" id="ProtNLM"/>
    </source>
</evidence>
<feature type="non-terminal residue" evidence="11">
    <location>
        <position position="710"/>
    </location>
</feature>
<sequence>MNVLNRFEAHEDRLAERVYAKLMQIRGVQDQIQDCEQRIEEHQAEKEQLDASCQELQSQFKQLVHDNKFADFLRRIFKKKYRPPRDRDDDESSESESSSSSSEEEDEGSLDSRDIGPIRLDPNVCPEGCEKEIYDKTYELRNTRHHHEQEMLEQDRLVDLLRKDIDAHNKVKRTLSVQLEKRKNELKEFMMEKQNCMNEVDQVVVLRYDQIRAAAMHGCTGPEGLSNTVVFPEKMLMKLRQRVLELQDEIKQQKQRQKINRTHLFRMNVDLKAMEAQSQEMRAKMRDVLTRKLGRPRRVDRTLDDLLRHMARKHKYSAAVGTMPQMVQQIRQWQQRYGELEMKYLKELNHYSDRLRLAAALQADVLPQKLLKEPNVMAGGYEPEQYKRDVVRLRIIRTQQLQQIEALKQEITSLRLKPLSPDRHVRQGPQVPPERSKIHLAAIPRTTRQTHKKYFPITPLGSQTHFPHDVNVMTLLYDCLDAMRVTRDDADQLLKDLTDELPDVLAGTKSRFEVVDSLVRKWLLKYGGDPSLYKKQTRAFDALAALADRLIKQHVTAMEGTETTTLQVMKSLEEALKDVSDKKQPLHERLGPALAALLHTTQISDLATEETMTLLVNSLIDEEHPLTMEAINRIQISDIMDDIRDCGVGASLQELRNVVKMAVMCLRSQLVGPDEAKSLDAEVRFATGSAKQEMSQEPGKAAGRYRPVPH</sequence>
<gene>
    <name evidence="11" type="ORF">IPOD504_LOCUS17298</name>
</gene>
<protein>
    <recommendedName>
        <fullName evidence="13">Centrosomal protein of 70 kDa</fullName>
    </recommendedName>
</protein>
<feature type="coiled-coil region" evidence="9">
    <location>
        <begin position="25"/>
        <end position="66"/>
    </location>
</feature>
<proteinExistence type="predicted"/>
<evidence type="ECO:0000256" key="6">
    <source>
        <dbReference type="ARBA" id="ARBA00023054"/>
    </source>
</evidence>
<evidence type="ECO:0000313" key="12">
    <source>
        <dbReference type="Proteomes" id="UP000837857"/>
    </source>
</evidence>
<evidence type="ECO:0000256" key="4">
    <source>
        <dbReference type="ARBA" id="ARBA00022574"/>
    </source>
</evidence>
<keyword evidence="5" id="KW-0677">Repeat</keyword>
<evidence type="ECO:0000256" key="9">
    <source>
        <dbReference type="SAM" id="Coils"/>
    </source>
</evidence>
<evidence type="ECO:0000256" key="7">
    <source>
        <dbReference type="ARBA" id="ARBA00023212"/>
    </source>
</evidence>
<reference evidence="11" key="1">
    <citation type="submission" date="2022-03" db="EMBL/GenBank/DDBJ databases">
        <authorList>
            <person name="Martin H S."/>
        </authorList>
    </citation>
    <scope>NUCLEOTIDE SEQUENCE</scope>
</reference>
<evidence type="ECO:0000313" key="11">
    <source>
        <dbReference type="EMBL" id="CAH2076498.1"/>
    </source>
</evidence>
<evidence type="ECO:0000256" key="10">
    <source>
        <dbReference type="SAM" id="MobiDB-lite"/>
    </source>
</evidence>
<keyword evidence="7" id="KW-0206">Cytoskeleton</keyword>